<evidence type="ECO:0000256" key="1">
    <source>
        <dbReference type="SAM" id="Phobius"/>
    </source>
</evidence>
<protein>
    <submittedName>
        <fullName evidence="2">TRAP transporter solute receptor TAXI family protein</fullName>
    </submittedName>
</protein>
<dbReference type="PANTHER" id="PTHR42941">
    <property type="entry name" value="SLL1037 PROTEIN"/>
    <property type="match status" value="1"/>
</dbReference>
<dbReference type="InterPro" id="IPR011852">
    <property type="entry name" value="TRAP_TAXI"/>
</dbReference>
<accession>A0A9J9Q8W6</accession>
<dbReference type="Proteomes" id="UP000000450">
    <property type="component" value="Chromosome"/>
</dbReference>
<reference evidence="2 3" key="1">
    <citation type="journal article" date="2010" name="J. Bacteriol.">
        <title>Completed genome sequence of the anaerobic iron-oxidizing bacterium Acidovorax ebreus strain TPSY.</title>
        <authorList>
            <person name="Byrne-Bailey K.G."/>
            <person name="Weber K.A."/>
            <person name="Chair A.H."/>
            <person name="Bose S."/>
            <person name="Knox T."/>
            <person name="Spanbauer T.L."/>
            <person name="Chertkov O."/>
            <person name="Coates J.D."/>
        </authorList>
    </citation>
    <scope>NUCLEOTIDE SEQUENCE [LARGE SCALE GENOMIC DNA]</scope>
    <source>
        <strain evidence="2 3">TPSY</strain>
    </source>
</reference>
<dbReference type="AlphaFoldDB" id="A0A9J9Q8W6"/>
<dbReference type="EMBL" id="CP001392">
    <property type="protein sequence ID" value="ACM32670.1"/>
    <property type="molecule type" value="Genomic_DNA"/>
</dbReference>
<feature type="transmembrane region" description="Helical" evidence="1">
    <location>
        <begin position="20"/>
        <end position="40"/>
    </location>
</feature>
<dbReference type="KEGG" id="dia:Dtpsy_1202"/>
<evidence type="ECO:0000313" key="3">
    <source>
        <dbReference type="Proteomes" id="UP000000450"/>
    </source>
</evidence>
<dbReference type="SUPFAM" id="SSF53850">
    <property type="entry name" value="Periplasmic binding protein-like II"/>
    <property type="match status" value="1"/>
</dbReference>
<dbReference type="Gene3D" id="3.40.190.10">
    <property type="entry name" value="Periplasmic binding protein-like II"/>
    <property type="match status" value="2"/>
</dbReference>
<keyword evidence="1" id="KW-1133">Transmembrane helix</keyword>
<sequence length="445" mass="49554">MGQMSRRLRTALLSLRDLLVSAGPLALLGAGLVLLAYWWLNPTPPRTVTLATGPAQSAYEAFGQRYRDALAASGINVVLLPSDGSSSNLQLLRDGHADLAFVQGGTGELRPEDSDELVSLGSLFVEPIWLFYRGDVARRIHRSARLEGLHQLRGLRVNVGSPGSGVPTLMERLLDANHIPLDALTLTRLEQTPATVAFLAGRLDALVFASAPESLMVQMLLQTPGVQLMHFPQNEAYSRRFPFLTPVVLPRGVVDLAANVPPRDVRLVASTTSLLAREGTHPALLQLFAQSAQGIHGNAGWFNRAREFPSTRHAELPIAKEGERAINEPAPLMQRYLPFWIANLVERMWLVLGILIAIMLPLWRVVPPLYQFRVRSRVFRWYGHLRDIEDDMERGEATPDALRERLDRMEAQVEKVSVPLSYADELYALRNHIQLVRRRLPRAAG</sequence>
<proteinExistence type="predicted"/>
<gene>
    <name evidence="2" type="ordered locus">Dtpsy_1202</name>
</gene>
<dbReference type="RefSeq" id="WP_015912848.1">
    <property type="nucleotide sequence ID" value="NC_011992.1"/>
</dbReference>
<keyword evidence="1" id="KW-0812">Transmembrane</keyword>
<feature type="transmembrane region" description="Helical" evidence="1">
    <location>
        <begin position="348"/>
        <end position="366"/>
    </location>
</feature>
<keyword evidence="2" id="KW-0675">Receptor</keyword>
<keyword evidence="3" id="KW-1185">Reference proteome</keyword>
<name>A0A9J9Q8W6_ACIET</name>
<organism evidence="2 3">
    <name type="scientific">Acidovorax ebreus (strain TPSY)</name>
    <name type="common">Diaphorobacter sp. (strain TPSY)</name>
    <dbReference type="NCBI Taxonomy" id="535289"/>
    <lineage>
        <taxon>Bacteria</taxon>
        <taxon>Pseudomonadati</taxon>
        <taxon>Pseudomonadota</taxon>
        <taxon>Betaproteobacteria</taxon>
        <taxon>Burkholderiales</taxon>
        <taxon>Comamonadaceae</taxon>
        <taxon>Diaphorobacter</taxon>
    </lineage>
</organism>
<dbReference type="PANTHER" id="PTHR42941:SF1">
    <property type="entry name" value="SLL1037 PROTEIN"/>
    <property type="match status" value="1"/>
</dbReference>
<dbReference type="Pfam" id="PF16868">
    <property type="entry name" value="NMT1_3"/>
    <property type="match status" value="1"/>
</dbReference>
<evidence type="ECO:0000313" key="2">
    <source>
        <dbReference type="EMBL" id="ACM32670.1"/>
    </source>
</evidence>
<keyword evidence="1" id="KW-0472">Membrane</keyword>